<gene>
    <name evidence="1" type="primary">SSCI76150.1</name>
</gene>
<name>A0A0F7RZA1_9BASI</name>
<dbReference type="EMBL" id="CCFA01004633">
    <property type="protein sequence ID" value="CDS01835.1"/>
    <property type="molecule type" value="Genomic_DNA"/>
</dbReference>
<accession>A0A0F7RZA1</accession>
<sequence length="128" mass="14101">MVSALGPVPEAVAANEVTKFLWIQATDEGNFINRLPAKTGQIGKDWEDFLKTKGEAIVNEMYGREGLQGSIRAVKFEDINQLAYKQRTGERRMAVAQKLIEKFVEGQTLKSWGRALSLGRGESSTGGL</sequence>
<keyword evidence="2" id="KW-1185">Reference proteome</keyword>
<evidence type="ECO:0000313" key="2">
    <source>
        <dbReference type="Proteomes" id="UP000242770"/>
    </source>
</evidence>
<evidence type="ECO:0000313" key="1">
    <source>
        <dbReference type="EMBL" id="CDS01835.1"/>
    </source>
</evidence>
<dbReference type="AlphaFoldDB" id="A0A0F7RZA1"/>
<proteinExistence type="predicted"/>
<reference evidence="2" key="1">
    <citation type="submission" date="2014-06" db="EMBL/GenBank/DDBJ databases">
        <authorList>
            <person name="Berkman P.J."/>
        </authorList>
    </citation>
    <scope>NUCLEOTIDE SEQUENCE [LARGE SCALE GENOMIC DNA]</scope>
</reference>
<dbReference type="Proteomes" id="UP000242770">
    <property type="component" value="Unassembled WGS sequence"/>
</dbReference>
<protein>
    <submittedName>
        <fullName evidence="1">Uncharacterized protein</fullName>
    </submittedName>
</protein>
<organism evidence="1 2">
    <name type="scientific">Sporisorium scitamineum</name>
    <dbReference type="NCBI Taxonomy" id="49012"/>
    <lineage>
        <taxon>Eukaryota</taxon>
        <taxon>Fungi</taxon>
        <taxon>Dikarya</taxon>
        <taxon>Basidiomycota</taxon>
        <taxon>Ustilaginomycotina</taxon>
        <taxon>Ustilaginomycetes</taxon>
        <taxon>Ustilaginales</taxon>
        <taxon>Ustilaginaceae</taxon>
        <taxon>Sporisorium</taxon>
    </lineage>
</organism>